<dbReference type="OrthoDB" id="9800865at2"/>
<dbReference type="InterPro" id="IPR016193">
    <property type="entry name" value="Cytidine_deaminase-like"/>
</dbReference>
<feature type="binding site" evidence="17">
    <location>
        <position position="205"/>
    </location>
    <ligand>
        <name>substrate</name>
    </ligand>
</feature>
<sequence length="369" mass="40502">MTTHDFYMNIALNHARAMKGQTDPNPLVGCVIVNHNRIVGIGTHLQAGEPHAEIHALRIAGEQARGGTLYVTLEPCSHYGRTGPCAEAIVHAGIEKVVIATLDPNPIVSGNGVAILKNAGIDVEVGICEEKARKMNEVFHTFIVHQRPFITLKTGITMDGKVATHTAHSKWITSKEARRDVHQLRHQHMGILTGINTVLKDNPALTARIPNGRNPLRIVMDSTLKIPLHYQLIQDQQAETWIFTTTNHDEEKRTALEALGIRIIVTANSHMVNPQKVVAYLGEQGISSLLLEAGGAVNAAFLEQQLIDKLILYMAPKLIGGKEAPTFLEGTGAKTMEEAIELTDITIETIGKDIKWTGYPMYKHSSLEQ</sequence>
<evidence type="ECO:0000256" key="2">
    <source>
        <dbReference type="ARBA" id="ARBA00004882"/>
    </source>
</evidence>
<evidence type="ECO:0000256" key="14">
    <source>
        <dbReference type="ARBA" id="ARBA00049886"/>
    </source>
</evidence>
<keyword evidence="10 15" id="KW-0521">NADP</keyword>
<feature type="binding site" evidence="17">
    <location>
        <position position="169"/>
    </location>
    <ligand>
        <name>NADP(+)</name>
        <dbReference type="ChEBI" id="CHEBI:58349"/>
    </ligand>
</feature>
<comment type="cofactor">
    <cofactor evidence="15 18">
        <name>Zn(2+)</name>
        <dbReference type="ChEBI" id="CHEBI:29105"/>
    </cofactor>
    <text evidence="15 18">Binds 1 zinc ion.</text>
</comment>
<dbReference type="Pfam" id="PF00383">
    <property type="entry name" value="dCMP_cyt_deam_1"/>
    <property type="match status" value="1"/>
</dbReference>
<comment type="pathway">
    <text evidence="2 15">Cofactor biosynthesis; riboflavin biosynthesis; 5-amino-6-(D-ribitylamino)uracil from GTP: step 2/4.</text>
</comment>
<keyword evidence="7 15" id="KW-0479">Metal-binding</keyword>
<evidence type="ECO:0000256" key="8">
    <source>
        <dbReference type="ARBA" id="ARBA00022801"/>
    </source>
</evidence>
<dbReference type="PANTHER" id="PTHR38011:SF7">
    <property type="entry name" value="2,5-DIAMINO-6-RIBOSYLAMINO-4(3H)-PYRIMIDINONE 5'-PHOSPHATE REDUCTASE"/>
    <property type="match status" value="1"/>
</dbReference>
<dbReference type="PROSITE" id="PS51747">
    <property type="entry name" value="CYT_DCMP_DEAMINASES_2"/>
    <property type="match status" value="1"/>
</dbReference>
<dbReference type="InterPro" id="IPR050765">
    <property type="entry name" value="Riboflavin_Biosynth_HTPR"/>
</dbReference>
<evidence type="ECO:0000256" key="4">
    <source>
        <dbReference type="ARBA" id="ARBA00005259"/>
    </source>
</evidence>
<gene>
    <name evidence="20" type="ORF">AFK71_10565</name>
</gene>
<dbReference type="GO" id="GO:0050661">
    <property type="term" value="F:NADP binding"/>
    <property type="evidence" value="ECO:0007669"/>
    <property type="project" value="InterPro"/>
</dbReference>
<dbReference type="AlphaFoldDB" id="A0A0L0QKB0"/>
<comment type="caution">
    <text evidence="20">The sequence shown here is derived from an EMBL/GenBank/DDBJ whole genome shotgun (WGS) entry which is preliminary data.</text>
</comment>
<dbReference type="GO" id="GO:0009231">
    <property type="term" value="P:riboflavin biosynthetic process"/>
    <property type="evidence" value="ECO:0007669"/>
    <property type="project" value="UniProtKB-UniPathway"/>
</dbReference>
<dbReference type="NCBIfam" id="TIGR00326">
    <property type="entry name" value="eubact_ribD"/>
    <property type="match status" value="1"/>
</dbReference>
<feature type="binding site" evidence="17">
    <location>
        <position position="292"/>
    </location>
    <ligand>
        <name>substrate</name>
    </ligand>
</feature>
<dbReference type="PANTHER" id="PTHR38011">
    <property type="entry name" value="DIHYDROFOLATE REDUCTASE FAMILY PROTEIN (AFU_ORTHOLOGUE AFUA_8G06820)"/>
    <property type="match status" value="1"/>
</dbReference>
<feature type="binding site" evidence="17">
    <location>
        <position position="208"/>
    </location>
    <ligand>
        <name>substrate</name>
    </ligand>
</feature>
<evidence type="ECO:0000256" key="12">
    <source>
        <dbReference type="ARBA" id="ARBA00023268"/>
    </source>
</evidence>
<feature type="binding site" evidence="17">
    <location>
        <position position="185"/>
    </location>
    <ligand>
        <name>substrate</name>
    </ligand>
</feature>
<evidence type="ECO:0000313" key="20">
    <source>
        <dbReference type="EMBL" id="KNE19006.1"/>
    </source>
</evidence>
<dbReference type="GeneID" id="66872008"/>
<dbReference type="GO" id="GO:0008703">
    <property type="term" value="F:5-amino-6-(5-phosphoribosylamino)uracil reductase activity"/>
    <property type="evidence" value="ECO:0007669"/>
    <property type="project" value="UniProtKB-EC"/>
</dbReference>
<evidence type="ECO:0000256" key="10">
    <source>
        <dbReference type="ARBA" id="ARBA00022857"/>
    </source>
</evidence>
<feature type="binding site" evidence="17">
    <location>
        <position position="201"/>
    </location>
    <ligand>
        <name>NADP(+)</name>
        <dbReference type="ChEBI" id="CHEBI:58349"/>
    </ligand>
</feature>
<evidence type="ECO:0000256" key="16">
    <source>
        <dbReference type="PIRSR" id="PIRSR006769-1"/>
    </source>
</evidence>
<reference evidence="21" key="1">
    <citation type="submission" date="2015-07" db="EMBL/GenBank/DDBJ databases">
        <title>Fjat-10053 dsm26.</title>
        <authorList>
            <person name="Liu B."/>
            <person name="Wang J."/>
            <person name="Zhu Y."/>
            <person name="Liu G."/>
            <person name="Chen Q."/>
            <person name="Chen Z."/>
            <person name="Lan J."/>
            <person name="Che J."/>
            <person name="Ge C."/>
            <person name="Shi H."/>
            <person name="Pan Z."/>
            <person name="Liu X."/>
        </authorList>
    </citation>
    <scope>NUCLEOTIDE SEQUENCE [LARGE SCALE GENOMIC DNA]</scope>
    <source>
        <strain evidence="21">DSM 26</strain>
    </source>
</reference>
<keyword evidence="9 15" id="KW-0862">Zinc</keyword>
<dbReference type="InterPro" id="IPR002125">
    <property type="entry name" value="CMP_dCMP_dom"/>
</dbReference>
<dbReference type="Gene3D" id="3.40.140.10">
    <property type="entry name" value="Cytidine Deaminase, domain 2"/>
    <property type="match status" value="1"/>
</dbReference>
<proteinExistence type="inferred from homology"/>
<dbReference type="Pfam" id="PF01872">
    <property type="entry name" value="RibD_C"/>
    <property type="match status" value="1"/>
</dbReference>
<evidence type="ECO:0000256" key="17">
    <source>
        <dbReference type="PIRSR" id="PIRSR006769-2"/>
    </source>
</evidence>
<feature type="binding site" evidence="17">
    <location>
        <position position="197"/>
    </location>
    <ligand>
        <name>NADP(+)</name>
        <dbReference type="ChEBI" id="CHEBI:58349"/>
    </ligand>
</feature>
<evidence type="ECO:0000256" key="3">
    <source>
        <dbReference type="ARBA" id="ARBA00004910"/>
    </source>
</evidence>
<protein>
    <recommendedName>
        <fullName evidence="15">Riboflavin biosynthesis protein RibD</fullName>
    </recommendedName>
    <domain>
        <recommendedName>
            <fullName evidence="15">Diaminohydroxyphosphoribosylaminopyrimidine deaminase</fullName>
            <shortName evidence="15">DRAP deaminase</shortName>
            <ecNumber evidence="15">3.5.4.26</ecNumber>
        </recommendedName>
        <alternativeName>
            <fullName evidence="15">Riboflavin-specific deaminase</fullName>
        </alternativeName>
    </domain>
    <domain>
        <recommendedName>
            <fullName evidence="15">5-amino-6-(5-phosphoribosylamino)uracil reductase</fullName>
            <ecNumber evidence="15">1.1.1.193</ecNumber>
        </recommendedName>
        <alternativeName>
            <fullName evidence="15">HTP reductase</fullName>
        </alternativeName>
    </domain>
</protein>
<feature type="binding site" evidence="17">
    <location>
        <position position="222"/>
    </location>
    <ligand>
        <name>NADP(+)</name>
        <dbReference type="ChEBI" id="CHEBI:58349"/>
    </ligand>
</feature>
<dbReference type="NCBIfam" id="TIGR00227">
    <property type="entry name" value="ribD_Cterm"/>
    <property type="match status" value="1"/>
</dbReference>
<dbReference type="CDD" id="cd01284">
    <property type="entry name" value="Riboflavin_deaminase-reductase"/>
    <property type="match status" value="1"/>
</dbReference>
<feature type="binding site" evidence="17">
    <location>
        <position position="171"/>
    </location>
    <ligand>
        <name>NADP(+)</name>
        <dbReference type="ChEBI" id="CHEBI:58349"/>
    </ligand>
</feature>
<dbReference type="InterPro" id="IPR011549">
    <property type="entry name" value="RibD_C"/>
</dbReference>
<dbReference type="RefSeq" id="WP_050351504.1">
    <property type="nucleotide sequence ID" value="NZ_CP073011.1"/>
</dbReference>
<feature type="binding site" evidence="18">
    <location>
        <position position="85"/>
    </location>
    <ligand>
        <name>Zn(2+)</name>
        <dbReference type="ChEBI" id="CHEBI:29105"/>
        <note>catalytic</note>
    </ligand>
</feature>
<dbReference type="GO" id="GO:0008835">
    <property type="term" value="F:diaminohydroxyphosphoribosylaminopyrimidine deaminase activity"/>
    <property type="evidence" value="ECO:0007669"/>
    <property type="project" value="UniProtKB-EC"/>
</dbReference>
<feature type="binding site" evidence="17">
    <location>
        <begin position="294"/>
        <end position="300"/>
    </location>
    <ligand>
        <name>NADP(+)</name>
        <dbReference type="ChEBI" id="CHEBI:58349"/>
    </ligand>
</feature>
<dbReference type="InterPro" id="IPR002734">
    <property type="entry name" value="RibDG_C"/>
</dbReference>
<evidence type="ECO:0000256" key="15">
    <source>
        <dbReference type="PIRNR" id="PIRNR006769"/>
    </source>
</evidence>
<dbReference type="PATRIC" id="fig|1473.5.peg.626"/>
<dbReference type="InterPro" id="IPR004794">
    <property type="entry name" value="Eubact_RibD"/>
</dbReference>
<evidence type="ECO:0000256" key="7">
    <source>
        <dbReference type="ARBA" id="ARBA00022723"/>
    </source>
</evidence>
<dbReference type="Proteomes" id="UP000036780">
    <property type="component" value="Unassembled WGS sequence"/>
</dbReference>
<dbReference type="SUPFAM" id="SSF53927">
    <property type="entry name" value="Cytidine deaminase-like"/>
    <property type="match status" value="1"/>
</dbReference>
<name>A0A0L0QKB0_VIRPA</name>
<keyword evidence="21" id="KW-1185">Reference proteome</keyword>
<evidence type="ECO:0000259" key="19">
    <source>
        <dbReference type="PROSITE" id="PS51747"/>
    </source>
</evidence>
<dbReference type="InterPro" id="IPR024072">
    <property type="entry name" value="DHFR-like_dom_sf"/>
</dbReference>
<dbReference type="UniPathway" id="UPA00275">
    <property type="reaction ID" value="UER00401"/>
</dbReference>
<dbReference type="PIRSF" id="PIRSF006769">
    <property type="entry name" value="RibD"/>
    <property type="match status" value="1"/>
</dbReference>
<organism evidence="20 21">
    <name type="scientific">Virgibacillus pantothenticus</name>
    <dbReference type="NCBI Taxonomy" id="1473"/>
    <lineage>
        <taxon>Bacteria</taxon>
        <taxon>Bacillati</taxon>
        <taxon>Bacillota</taxon>
        <taxon>Bacilli</taxon>
        <taxon>Bacillales</taxon>
        <taxon>Bacillaceae</taxon>
        <taxon>Virgibacillus</taxon>
    </lineage>
</organism>
<dbReference type="Gene3D" id="3.40.430.10">
    <property type="entry name" value="Dihydrofolate Reductase, subunit A"/>
    <property type="match status" value="1"/>
</dbReference>
<comment type="similarity">
    <text evidence="5 15">In the C-terminal section; belongs to the HTP reductase family.</text>
</comment>
<dbReference type="EC" id="3.5.4.26" evidence="15"/>
<feature type="active site" description="Proton donor" evidence="16">
    <location>
        <position position="53"/>
    </location>
</feature>
<dbReference type="FunFam" id="3.40.140.10:FF:000025">
    <property type="entry name" value="Riboflavin biosynthesis protein RibD"/>
    <property type="match status" value="1"/>
</dbReference>
<keyword evidence="8 15" id="KW-0378">Hydrolase</keyword>
<evidence type="ECO:0000313" key="21">
    <source>
        <dbReference type="Proteomes" id="UP000036780"/>
    </source>
</evidence>
<dbReference type="EC" id="1.1.1.193" evidence="15"/>
<dbReference type="PROSITE" id="PS00903">
    <property type="entry name" value="CYT_DCMP_DEAMINASES_1"/>
    <property type="match status" value="1"/>
</dbReference>
<comment type="function">
    <text evidence="1 15">Converts 2,5-diamino-6-(ribosylamino)-4(3h)-pyrimidinone 5'-phosphate into 5-amino-6-(ribosylamino)-2,4(1h,3h)-pyrimidinedione 5'-phosphate.</text>
</comment>
<evidence type="ECO:0000256" key="11">
    <source>
        <dbReference type="ARBA" id="ARBA00023002"/>
    </source>
</evidence>
<evidence type="ECO:0000256" key="5">
    <source>
        <dbReference type="ARBA" id="ARBA00007417"/>
    </source>
</evidence>
<comment type="pathway">
    <text evidence="3 15">Cofactor biosynthesis; riboflavin biosynthesis; 5-amino-6-(D-ribitylamino)uracil from GTP: step 3/4.</text>
</comment>
<feature type="binding site" evidence="18">
    <location>
        <position position="76"/>
    </location>
    <ligand>
        <name>Zn(2+)</name>
        <dbReference type="ChEBI" id="CHEBI:29105"/>
        <note>catalytic</note>
    </ligand>
</feature>
<comment type="similarity">
    <text evidence="4 15">In the N-terminal section; belongs to the cytidine and deoxycytidylate deaminase family.</text>
</comment>
<dbReference type="GO" id="GO:0008270">
    <property type="term" value="F:zinc ion binding"/>
    <property type="evidence" value="ECO:0007669"/>
    <property type="project" value="InterPro"/>
</dbReference>
<evidence type="ECO:0000256" key="1">
    <source>
        <dbReference type="ARBA" id="ARBA00002151"/>
    </source>
</evidence>
<accession>A0A0L0QKB0</accession>
<feature type="domain" description="CMP/dCMP-type deaminase" evidence="19">
    <location>
        <begin position="2"/>
        <end position="124"/>
    </location>
</feature>
<feature type="binding site" evidence="18">
    <location>
        <position position="51"/>
    </location>
    <ligand>
        <name>Zn(2+)</name>
        <dbReference type="ChEBI" id="CHEBI:29105"/>
        <note>catalytic</note>
    </ligand>
</feature>
<keyword evidence="6 15" id="KW-0686">Riboflavin biosynthesis</keyword>
<evidence type="ECO:0000256" key="18">
    <source>
        <dbReference type="PIRSR" id="PIRSR006769-3"/>
    </source>
</evidence>
<keyword evidence="12" id="KW-0511">Multifunctional enzyme</keyword>
<comment type="catalytic activity">
    <reaction evidence="14 15">
        <text>2,5-diamino-6-hydroxy-4-(5-phosphoribosylamino)-pyrimidine + H2O + H(+) = 5-amino-6-(5-phospho-D-ribosylamino)uracil + NH4(+)</text>
        <dbReference type="Rhea" id="RHEA:21868"/>
        <dbReference type="ChEBI" id="CHEBI:15377"/>
        <dbReference type="ChEBI" id="CHEBI:15378"/>
        <dbReference type="ChEBI" id="CHEBI:28938"/>
        <dbReference type="ChEBI" id="CHEBI:58453"/>
        <dbReference type="ChEBI" id="CHEBI:58614"/>
        <dbReference type="EC" id="3.5.4.26"/>
    </reaction>
</comment>
<evidence type="ECO:0000256" key="13">
    <source>
        <dbReference type="ARBA" id="ARBA00049861"/>
    </source>
</evidence>
<comment type="catalytic activity">
    <reaction evidence="13 15">
        <text>5-amino-6-(5-phospho-D-ribitylamino)uracil + NADP(+) = 5-amino-6-(5-phospho-D-ribosylamino)uracil + NADPH + H(+)</text>
        <dbReference type="Rhea" id="RHEA:17845"/>
        <dbReference type="ChEBI" id="CHEBI:15378"/>
        <dbReference type="ChEBI" id="CHEBI:57783"/>
        <dbReference type="ChEBI" id="CHEBI:58349"/>
        <dbReference type="ChEBI" id="CHEBI:58421"/>
        <dbReference type="ChEBI" id="CHEBI:58453"/>
        <dbReference type="EC" id="1.1.1.193"/>
    </reaction>
</comment>
<evidence type="ECO:0000256" key="6">
    <source>
        <dbReference type="ARBA" id="ARBA00022619"/>
    </source>
</evidence>
<evidence type="ECO:0000256" key="9">
    <source>
        <dbReference type="ARBA" id="ARBA00022833"/>
    </source>
</evidence>
<dbReference type="SUPFAM" id="SSF53597">
    <property type="entry name" value="Dihydrofolate reductase-like"/>
    <property type="match status" value="1"/>
</dbReference>
<keyword evidence="11 15" id="KW-0560">Oxidoreductase</keyword>
<feature type="binding site" evidence="17">
    <location>
        <position position="155"/>
    </location>
    <ligand>
        <name>NADP(+)</name>
        <dbReference type="ChEBI" id="CHEBI:58349"/>
    </ligand>
</feature>
<dbReference type="InterPro" id="IPR016192">
    <property type="entry name" value="APOBEC/CMP_deaminase_Zn-bd"/>
</dbReference>
<dbReference type="EMBL" id="LGTO01000007">
    <property type="protein sequence ID" value="KNE19006.1"/>
    <property type="molecule type" value="Genomic_DNA"/>
</dbReference>